<protein>
    <recommendedName>
        <fullName evidence="4">Peptidase S1 domain-containing protein</fullName>
    </recommendedName>
</protein>
<dbReference type="FunFam" id="2.40.10.10:FF:000068">
    <property type="entry name" value="transmembrane protease serine 2"/>
    <property type="match status" value="1"/>
</dbReference>
<feature type="chain" id="PRO_5005863527" description="Peptidase S1 domain-containing protein" evidence="3">
    <location>
        <begin position="23"/>
        <end position="257"/>
    </location>
</feature>
<dbReference type="SMART" id="SM00020">
    <property type="entry name" value="Tryp_SPc"/>
    <property type="match status" value="1"/>
</dbReference>
<evidence type="ECO:0000259" key="4">
    <source>
        <dbReference type="PROSITE" id="PS50240"/>
    </source>
</evidence>
<proteinExistence type="inferred from homology"/>
<dbReference type="AlphaFoldDB" id="A0A0N0XSJ9"/>
<dbReference type="GO" id="GO:0004252">
    <property type="term" value="F:serine-type endopeptidase activity"/>
    <property type="evidence" value="ECO:0007669"/>
    <property type="project" value="InterPro"/>
</dbReference>
<dbReference type="PATRIC" id="fig|66876.3.peg.8050"/>
<gene>
    <name evidence="5" type="ORF">ADL29_36550</name>
</gene>
<dbReference type="PANTHER" id="PTHR24276">
    <property type="entry name" value="POLYSERASE-RELATED"/>
    <property type="match status" value="1"/>
</dbReference>
<evidence type="ECO:0000256" key="2">
    <source>
        <dbReference type="ARBA" id="ARBA00023157"/>
    </source>
</evidence>
<dbReference type="InterPro" id="IPR001254">
    <property type="entry name" value="Trypsin_dom"/>
</dbReference>
<dbReference type="EMBL" id="LGKG01000195">
    <property type="protein sequence ID" value="KPC59084.1"/>
    <property type="molecule type" value="Genomic_DNA"/>
</dbReference>
<dbReference type="Proteomes" id="UP000037982">
    <property type="component" value="Unassembled WGS sequence"/>
</dbReference>
<dbReference type="PRINTS" id="PR00722">
    <property type="entry name" value="CHYMOTRYPSIN"/>
</dbReference>
<feature type="signal peptide" evidence="3">
    <location>
        <begin position="1"/>
        <end position="22"/>
    </location>
</feature>
<dbReference type="GO" id="GO:0006508">
    <property type="term" value="P:proteolysis"/>
    <property type="evidence" value="ECO:0007669"/>
    <property type="project" value="InterPro"/>
</dbReference>
<dbReference type="SUPFAM" id="SSF50494">
    <property type="entry name" value="Trypsin-like serine proteases"/>
    <property type="match status" value="1"/>
</dbReference>
<name>A0A0N0XSJ9_9ACTN</name>
<comment type="caution">
    <text evidence="5">The sequence shown here is derived from an EMBL/GenBank/DDBJ whole genome shotgun (WGS) entry which is preliminary data.</text>
</comment>
<dbReference type="InterPro" id="IPR001314">
    <property type="entry name" value="Peptidase_S1A"/>
</dbReference>
<dbReference type="PANTHER" id="PTHR24276:SF98">
    <property type="entry name" value="FI18310P1-RELATED"/>
    <property type="match status" value="1"/>
</dbReference>
<evidence type="ECO:0000313" key="5">
    <source>
        <dbReference type="EMBL" id="KPC59084.1"/>
    </source>
</evidence>
<dbReference type="InterPro" id="IPR050430">
    <property type="entry name" value="Peptidase_S1"/>
</dbReference>
<dbReference type="CDD" id="cd00190">
    <property type="entry name" value="Tryp_SPc"/>
    <property type="match status" value="1"/>
</dbReference>
<evidence type="ECO:0000313" key="6">
    <source>
        <dbReference type="Proteomes" id="UP000037982"/>
    </source>
</evidence>
<reference evidence="6" key="1">
    <citation type="submission" date="2015-07" db="EMBL/GenBank/DDBJ databases">
        <authorList>
            <person name="Ju K.-S."/>
            <person name="Doroghazi J.R."/>
            <person name="Metcalf W.W."/>
        </authorList>
    </citation>
    <scope>NUCLEOTIDE SEQUENCE [LARGE SCALE GENOMIC DNA]</scope>
    <source>
        <strain evidence="6">NRRL ISP-5002</strain>
    </source>
</reference>
<dbReference type="Gene3D" id="2.40.10.10">
    <property type="entry name" value="Trypsin-like serine proteases"/>
    <property type="match status" value="1"/>
</dbReference>
<dbReference type="InterPro" id="IPR009003">
    <property type="entry name" value="Peptidase_S1_PA"/>
</dbReference>
<dbReference type="Pfam" id="PF00089">
    <property type="entry name" value="Trypsin"/>
    <property type="match status" value="1"/>
</dbReference>
<accession>A0A0N0XSJ9</accession>
<dbReference type="PROSITE" id="PS50240">
    <property type="entry name" value="TRYPSIN_DOM"/>
    <property type="match status" value="1"/>
</dbReference>
<keyword evidence="6" id="KW-1185">Reference proteome</keyword>
<keyword evidence="3" id="KW-0732">Signal</keyword>
<sequence length="257" mass="27313">MACTTGLAGVCLAALPAHPAQAVIGGRPTSTAQAPWTVAVNLWRGTDAYPRSGQFCGGTLVTPTKVITAAHCVADEAPTDLGAVAGRTDLRRHTGAWRRVAKVWIHPRFGRHLENDIAVLTLDRPMPPGYTPLPVATGADGGLYRPGTRARVYGWGLLDDEGREANVLRSADLRVLPDRTCARLNPGDFDPRTHVCANNPVTGDHHSEGDSGGPLVAGGRLIGIVSWLSHDNAATPTPGVYTQVSAFSREIARQLRR</sequence>
<evidence type="ECO:0000256" key="3">
    <source>
        <dbReference type="SAM" id="SignalP"/>
    </source>
</evidence>
<organism evidence="5 6">
    <name type="scientific">Streptomyces chattanoogensis</name>
    <dbReference type="NCBI Taxonomy" id="66876"/>
    <lineage>
        <taxon>Bacteria</taxon>
        <taxon>Bacillati</taxon>
        <taxon>Actinomycetota</taxon>
        <taxon>Actinomycetes</taxon>
        <taxon>Kitasatosporales</taxon>
        <taxon>Streptomycetaceae</taxon>
        <taxon>Streptomyces</taxon>
    </lineage>
</organism>
<keyword evidence="2" id="KW-1015">Disulfide bond</keyword>
<evidence type="ECO:0000256" key="1">
    <source>
        <dbReference type="ARBA" id="ARBA00007664"/>
    </source>
</evidence>
<comment type="similarity">
    <text evidence="1">Belongs to the peptidase S1 family.</text>
</comment>
<dbReference type="InterPro" id="IPR018114">
    <property type="entry name" value="TRYPSIN_HIS"/>
</dbReference>
<feature type="domain" description="Peptidase S1" evidence="4">
    <location>
        <begin position="23"/>
        <end position="256"/>
    </location>
</feature>
<dbReference type="PROSITE" id="PS00134">
    <property type="entry name" value="TRYPSIN_HIS"/>
    <property type="match status" value="1"/>
</dbReference>
<dbReference type="InterPro" id="IPR043504">
    <property type="entry name" value="Peptidase_S1_PA_chymotrypsin"/>
</dbReference>